<feature type="transmembrane region" description="Helical" evidence="1">
    <location>
        <begin position="48"/>
        <end position="66"/>
    </location>
</feature>
<keyword evidence="1" id="KW-0812">Transmembrane</keyword>
<evidence type="ECO:0000313" key="2">
    <source>
        <dbReference type="EMBL" id="TQE98599.1"/>
    </source>
</evidence>
<name>A0A540VPA2_9GAMM</name>
<feature type="transmembrane region" description="Helical" evidence="1">
    <location>
        <begin position="21"/>
        <end position="42"/>
    </location>
</feature>
<dbReference type="EMBL" id="VIFK01000168">
    <property type="protein sequence ID" value="TQE98599.1"/>
    <property type="molecule type" value="Genomic_DNA"/>
</dbReference>
<accession>A0A540VPA2</accession>
<keyword evidence="1" id="KW-1133">Transmembrane helix</keyword>
<proteinExistence type="predicted"/>
<protein>
    <recommendedName>
        <fullName evidence="4">DUF4231 domain-containing protein</fullName>
    </recommendedName>
</protein>
<feature type="transmembrane region" description="Helical" evidence="1">
    <location>
        <begin position="181"/>
        <end position="202"/>
    </location>
</feature>
<comment type="caution">
    <text evidence="2">The sequence shown here is derived from an EMBL/GenBank/DDBJ whole genome shotgun (WGS) entry which is preliminary data.</text>
</comment>
<organism evidence="2 3">
    <name type="scientific">Spiribacter salinus</name>
    <dbReference type="NCBI Taxonomy" id="1335746"/>
    <lineage>
        <taxon>Bacteria</taxon>
        <taxon>Pseudomonadati</taxon>
        <taxon>Pseudomonadota</taxon>
        <taxon>Gammaproteobacteria</taxon>
        <taxon>Chromatiales</taxon>
        <taxon>Ectothiorhodospiraceae</taxon>
        <taxon>Spiribacter</taxon>
    </lineage>
</organism>
<dbReference type="AlphaFoldDB" id="A0A540VPA2"/>
<keyword evidence="1" id="KW-0472">Membrane</keyword>
<sequence>MKLDAPRLVGYLRAEYSASGKWRIASFLVGLVVTLPAVASVVTTDGKTLYYLATVNFLLLTVWLWINYNYRRKQSAAHTARRAALIVNGLGEELSAGEKRRLSEKFTVGTDKAQNAQKNDYYASDREPGPLKLLECLEESAFYSSKLHKLSANAWFAIVAGYVVVFAVIAIFIIPSATNDYLMISVRIFFAATVFVLSADVFGSLLAHRRCAEETGEVLSRIEIAKKGTVNTADALLILEDYTSAIQGAPEVVPFIYNAQEANLNALWETYLKG</sequence>
<reference evidence="2 3" key="1">
    <citation type="submission" date="2019-06" db="EMBL/GenBank/DDBJ databases">
        <title>Metagenome assembled Genome of Spiribacter salinus SL48-SHIP from the microbial mat of Salt Lake 48 (Novosibirsk region, Russia).</title>
        <authorList>
            <person name="Shipova A."/>
            <person name="Rozanov A.S."/>
            <person name="Bryanskaya A.V."/>
            <person name="Peltek S.E."/>
        </authorList>
    </citation>
    <scope>NUCLEOTIDE SEQUENCE [LARGE SCALE GENOMIC DNA]</scope>
    <source>
        <strain evidence="2">SL48-SHIP-2</strain>
    </source>
</reference>
<evidence type="ECO:0008006" key="4">
    <source>
        <dbReference type="Google" id="ProtNLM"/>
    </source>
</evidence>
<gene>
    <name evidence="2" type="ORF">FKY71_12985</name>
</gene>
<feature type="transmembrane region" description="Helical" evidence="1">
    <location>
        <begin position="154"/>
        <end position="175"/>
    </location>
</feature>
<evidence type="ECO:0000313" key="3">
    <source>
        <dbReference type="Proteomes" id="UP000315400"/>
    </source>
</evidence>
<evidence type="ECO:0000256" key="1">
    <source>
        <dbReference type="SAM" id="Phobius"/>
    </source>
</evidence>
<dbReference type="Proteomes" id="UP000315400">
    <property type="component" value="Unassembled WGS sequence"/>
</dbReference>